<reference evidence="3 4" key="1">
    <citation type="submission" date="2017-09" db="EMBL/GenBank/DDBJ databases">
        <authorList>
            <person name="Lee N."/>
            <person name="Cho B.-K."/>
        </authorList>
    </citation>
    <scope>NUCLEOTIDE SEQUENCE [LARGE SCALE GENOMIC DNA]</scope>
    <source>
        <strain evidence="3 4">ATCC 13879</strain>
    </source>
</reference>
<keyword evidence="2" id="KW-1133">Transmembrane helix</keyword>
<dbReference type="RefSeq" id="WP_055604664.1">
    <property type="nucleotide sequence ID" value="NZ_CP023697.1"/>
</dbReference>
<evidence type="ECO:0000256" key="2">
    <source>
        <dbReference type="SAM" id="Phobius"/>
    </source>
</evidence>
<evidence type="ECO:0000313" key="3">
    <source>
        <dbReference type="EMBL" id="QEV04653.1"/>
    </source>
</evidence>
<dbReference type="EMBL" id="CP023697">
    <property type="protein sequence ID" value="QEV04653.1"/>
    <property type="molecule type" value="Genomic_DNA"/>
</dbReference>
<feature type="transmembrane region" description="Helical" evidence="2">
    <location>
        <begin position="81"/>
        <end position="108"/>
    </location>
</feature>
<keyword evidence="2" id="KW-0812">Transmembrane</keyword>
<keyword evidence="2" id="KW-0472">Membrane</keyword>
<name>A0ABX6APK3_9ACTN</name>
<dbReference type="Proteomes" id="UP000326041">
    <property type="component" value="Chromosome"/>
</dbReference>
<feature type="transmembrane region" description="Helical" evidence="2">
    <location>
        <begin position="153"/>
        <end position="180"/>
    </location>
</feature>
<accession>A0ABX6APK3</accession>
<sequence length="181" mass="18415">MSGRTQAVRGVRDDDGPGGRENIVAAASGAAALSPCRAQAERPDRSAGETEPRHLETGMGDSGTTEAGPGRSRAERLTEGLTVAVASVLSFALLAGPAVVFGATAWHLVTDTGTTAFSGLLAPVLLLALVALPLVLARAVFRSARRRGSERLTAAVPAVLTLLGSSAVPFAALCLLLVYAD</sequence>
<evidence type="ECO:0000256" key="1">
    <source>
        <dbReference type="SAM" id="MobiDB-lite"/>
    </source>
</evidence>
<feature type="transmembrane region" description="Helical" evidence="2">
    <location>
        <begin position="120"/>
        <end position="141"/>
    </location>
</feature>
<organism evidence="3 4">
    <name type="scientific">Streptomyces prasinus</name>
    <dbReference type="NCBI Taxonomy" id="67345"/>
    <lineage>
        <taxon>Bacteria</taxon>
        <taxon>Bacillati</taxon>
        <taxon>Actinomycetota</taxon>
        <taxon>Actinomycetes</taxon>
        <taxon>Kitasatosporales</taxon>
        <taxon>Streptomycetaceae</taxon>
        <taxon>Streptomyces</taxon>
    </lineage>
</organism>
<protein>
    <submittedName>
        <fullName evidence="3">Uncharacterized protein</fullName>
    </submittedName>
</protein>
<keyword evidence="4" id="KW-1185">Reference proteome</keyword>
<dbReference type="GeneID" id="95533362"/>
<feature type="compositionally biased region" description="Basic and acidic residues" evidence="1">
    <location>
        <begin position="39"/>
        <end position="56"/>
    </location>
</feature>
<evidence type="ECO:0000313" key="4">
    <source>
        <dbReference type="Proteomes" id="UP000326041"/>
    </source>
</evidence>
<proteinExistence type="predicted"/>
<feature type="region of interest" description="Disordered" evidence="1">
    <location>
        <begin position="1"/>
        <end position="75"/>
    </location>
</feature>
<gene>
    <name evidence="3" type="ORF">CP972_02015</name>
</gene>